<gene>
    <name evidence="1" type="ORF">GCM10023093_17880</name>
</gene>
<dbReference type="Pfam" id="PF13489">
    <property type="entry name" value="Methyltransf_23"/>
    <property type="match status" value="1"/>
</dbReference>
<proteinExistence type="predicted"/>
<name>A0ABP8NDH9_9BACT</name>
<accession>A0ABP8NDH9</accession>
<evidence type="ECO:0000313" key="2">
    <source>
        <dbReference type="Proteomes" id="UP001500067"/>
    </source>
</evidence>
<dbReference type="InterPro" id="IPR029063">
    <property type="entry name" value="SAM-dependent_MTases_sf"/>
</dbReference>
<dbReference type="EMBL" id="BAABFA010000010">
    <property type="protein sequence ID" value="GAA4465524.1"/>
    <property type="molecule type" value="Genomic_DNA"/>
</dbReference>
<keyword evidence="2" id="KW-1185">Reference proteome</keyword>
<sequence>MSVTKEELDKIASEYHDKDVMQDKFIEDECQFYTYKWVFEQMAGCRTVLEMGYGEGNFTHELVERGYTPTVIDGSGQLLAKAREIHGDKIETVHALFEEYVPAQKFDCLLATHVLEHVDDPVGLLLHMKNWITDNGKIIIIVPNKESLHRQLAVIMGLQPALDTLGARDVLVGHQRVYSLGTLEEDVLKAGLAVKAKAGFFLKTLPNSMMLQYSVELIRALNQISPMLPQDLLANIGMVAGKA</sequence>
<evidence type="ECO:0000313" key="1">
    <source>
        <dbReference type="EMBL" id="GAA4465524.1"/>
    </source>
</evidence>
<reference evidence="2" key="1">
    <citation type="journal article" date="2019" name="Int. J. Syst. Evol. Microbiol.">
        <title>The Global Catalogue of Microorganisms (GCM) 10K type strain sequencing project: providing services to taxonomists for standard genome sequencing and annotation.</title>
        <authorList>
            <consortium name="The Broad Institute Genomics Platform"/>
            <consortium name="The Broad Institute Genome Sequencing Center for Infectious Disease"/>
            <person name="Wu L."/>
            <person name="Ma J."/>
        </authorList>
    </citation>
    <scope>NUCLEOTIDE SEQUENCE [LARGE SCALE GENOMIC DNA]</scope>
    <source>
        <strain evidence="2">JCM 32105</strain>
    </source>
</reference>
<dbReference type="PANTHER" id="PTHR43861">
    <property type="entry name" value="TRANS-ACONITATE 2-METHYLTRANSFERASE-RELATED"/>
    <property type="match status" value="1"/>
</dbReference>
<organism evidence="1 2">
    <name type="scientific">Nemorincola caseinilytica</name>
    <dbReference type="NCBI Taxonomy" id="2054315"/>
    <lineage>
        <taxon>Bacteria</taxon>
        <taxon>Pseudomonadati</taxon>
        <taxon>Bacteroidota</taxon>
        <taxon>Chitinophagia</taxon>
        <taxon>Chitinophagales</taxon>
        <taxon>Chitinophagaceae</taxon>
        <taxon>Nemorincola</taxon>
    </lineage>
</organism>
<protein>
    <recommendedName>
        <fullName evidence="3">Class I SAM-dependent methyltransferase</fullName>
    </recommendedName>
</protein>
<dbReference type="SUPFAM" id="SSF53335">
    <property type="entry name" value="S-adenosyl-L-methionine-dependent methyltransferases"/>
    <property type="match status" value="1"/>
</dbReference>
<dbReference type="RefSeq" id="WP_345081818.1">
    <property type="nucleotide sequence ID" value="NZ_BAABFA010000010.1"/>
</dbReference>
<evidence type="ECO:0008006" key="3">
    <source>
        <dbReference type="Google" id="ProtNLM"/>
    </source>
</evidence>
<dbReference type="Gene3D" id="3.40.50.150">
    <property type="entry name" value="Vaccinia Virus protein VP39"/>
    <property type="match status" value="1"/>
</dbReference>
<dbReference type="Proteomes" id="UP001500067">
    <property type="component" value="Unassembled WGS sequence"/>
</dbReference>
<comment type="caution">
    <text evidence="1">The sequence shown here is derived from an EMBL/GenBank/DDBJ whole genome shotgun (WGS) entry which is preliminary data.</text>
</comment>